<dbReference type="EMBL" id="CP074694">
    <property type="protein sequence ID" value="QVL32573.1"/>
    <property type="molecule type" value="Genomic_DNA"/>
</dbReference>
<dbReference type="PANTHER" id="PTHR43377:SF1">
    <property type="entry name" value="BILIVERDIN REDUCTASE A"/>
    <property type="match status" value="1"/>
</dbReference>
<sequence>MIKLGILDFDTSHAEEFTKRFNRNAIAEDQWVEGAEVVIGCPGQSQISPDLVPKYTEGMKKLGVALVDKPEDLIGKVDGMLIEAVDGSVHWERVRPFLEAGIPCFVDKPFACSVADAKKIIDLSEKKKLPLFSSSSLRYAPELVEFQKDKKRQVIGAISYGPCSQHPRNPGLYHYGIHAVEILYTLMGPGCKQVETVTTKEVDMVTGTWADGRVASVRGIRPGGSYGAFVFNEKGTALPVAISTKYIYRELLKQIVEMFKTGKSPLDPLITLEIVAFIEASNKSSVNHGMPETLKI</sequence>
<dbReference type="KEGG" id="tsph:KIH39_01250"/>
<feature type="domain" description="Gfo/Idh/MocA-like oxidoreductase N-terminal" evidence="1">
    <location>
        <begin position="59"/>
        <end position="131"/>
    </location>
</feature>
<dbReference type="PANTHER" id="PTHR43377">
    <property type="entry name" value="BILIVERDIN REDUCTASE A"/>
    <property type="match status" value="1"/>
</dbReference>
<dbReference type="InterPro" id="IPR036291">
    <property type="entry name" value="NAD(P)-bd_dom_sf"/>
</dbReference>
<accession>A0A8E6EYD7</accession>
<proteinExistence type="predicted"/>
<dbReference type="InterPro" id="IPR000683">
    <property type="entry name" value="Gfo/Idh/MocA-like_OxRdtase_N"/>
</dbReference>
<evidence type="ECO:0000313" key="2">
    <source>
        <dbReference type="EMBL" id="QVL32573.1"/>
    </source>
</evidence>
<organism evidence="2 3">
    <name type="scientific">Telmatocola sphagniphila</name>
    <dbReference type="NCBI Taxonomy" id="1123043"/>
    <lineage>
        <taxon>Bacteria</taxon>
        <taxon>Pseudomonadati</taxon>
        <taxon>Planctomycetota</taxon>
        <taxon>Planctomycetia</taxon>
        <taxon>Gemmatales</taxon>
        <taxon>Gemmataceae</taxon>
    </lineage>
</organism>
<dbReference type="GO" id="GO:0000166">
    <property type="term" value="F:nucleotide binding"/>
    <property type="evidence" value="ECO:0007669"/>
    <property type="project" value="InterPro"/>
</dbReference>
<evidence type="ECO:0000313" key="3">
    <source>
        <dbReference type="Proteomes" id="UP000676194"/>
    </source>
</evidence>
<dbReference type="Pfam" id="PF01408">
    <property type="entry name" value="GFO_IDH_MocA"/>
    <property type="match status" value="1"/>
</dbReference>
<protein>
    <submittedName>
        <fullName evidence="2">Gfo/Idh/MocA family oxidoreductase</fullName>
    </submittedName>
</protein>
<reference evidence="2" key="1">
    <citation type="submission" date="2021-05" db="EMBL/GenBank/DDBJ databases">
        <title>Complete genome sequence of the cellulolytic planctomycete Telmatocola sphagniphila SP2T and characterization of the first cellulase from planctomycetes.</title>
        <authorList>
            <person name="Rakitin A.L."/>
            <person name="Beletsky A.V."/>
            <person name="Naumoff D.G."/>
            <person name="Kulichevskaya I.S."/>
            <person name="Mardanov A.V."/>
            <person name="Ravin N.V."/>
            <person name="Dedysh S.N."/>
        </authorList>
    </citation>
    <scope>NUCLEOTIDE SEQUENCE</scope>
    <source>
        <strain evidence="2">SP2T</strain>
    </source>
</reference>
<dbReference type="Proteomes" id="UP000676194">
    <property type="component" value="Chromosome"/>
</dbReference>
<dbReference type="RefSeq" id="WP_213497465.1">
    <property type="nucleotide sequence ID" value="NZ_CP074694.1"/>
</dbReference>
<dbReference type="InterPro" id="IPR051450">
    <property type="entry name" value="Gfo/Idh/MocA_Oxidoreductases"/>
</dbReference>
<gene>
    <name evidence="2" type="ORF">KIH39_01250</name>
</gene>
<name>A0A8E6EYD7_9BACT</name>
<keyword evidence="3" id="KW-1185">Reference proteome</keyword>
<evidence type="ECO:0000259" key="1">
    <source>
        <dbReference type="Pfam" id="PF01408"/>
    </source>
</evidence>
<dbReference type="SUPFAM" id="SSF51735">
    <property type="entry name" value="NAD(P)-binding Rossmann-fold domains"/>
    <property type="match status" value="1"/>
</dbReference>
<dbReference type="AlphaFoldDB" id="A0A8E6EYD7"/>
<dbReference type="Gene3D" id="3.40.50.720">
    <property type="entry name" value="NAD(P)-binding Rossmann-like Domain"/>
    <property type="match status" value="1"/>
</dbReference>